<gene>
    <name evidence="15" type="ORF">NXF25_021187</name>
</gene>
<feature type="signal peptide" evidence="13">
    <location>
        <begin position="1"/>
        <end position="21"/>
    </location>
</feature>
<dbReference type="GO" id="GO:0005886">
    <property type="term" value="C:plasma membrane"/>
    <property type="evidence" value="ECO:0007669"/>
    <property type="project" value="UniProtKB-SubCell"/>
</dbReference>
<keyword evidence="11" id="KW-0807">Transducer</keyword>
<dbReference type="PRINTS" id="PR00248">
    <property type="entry name" value="GPCRMGR"/>
</dbReference>
<evidence type="ECO:0000256" key="1">
    <source>
        <dbReference type="ARBA" id="ARBA00004651"/>
    </source>
</evidence>
<keyword evidence="5 13" id="KW-0732">Signal</keyword>
<comment type="subcellular location">
    <subcellularLocation>
        <location evidence="1">Cell membrane</location>
        <topology evidence="1">Multi-pass membrane protein</topology>
    </subcellularLocation>
</comment>
<feature type="chain" id="PRO_5043441245" evidence="13">
    <location>
        <begin position="22"/>
        <end position="873"/>
    </location>
</feature>
<feature type="transmembrane region" description="Helical" evidence="12">
    <location>
        <begin position="719"/>
        <end position="741"/>
    </location>
</feature>
<dbReference type="FunFam" id="2.10.50.30:FF:000002">
    <property type="entry name" value="Vomeronasal 2 receptor, h1"/>
    <property type="match status" value="1"/>
</dbReference>
<keyword evidence="4 12" id="KW-0812">Transmembrane</keyword>
<dbReference type="InterPro" id="IPR000068">
    <property type="entry name" value="GPCR_3_Ca_sens_rcpt-rel"/>
</dbReference>
<dbReference type="InterPro" id="IPR017978">
    <property type="entry name" value="GPCR_3_C"/>
</dbReference>
<feature type="transmembrane region" description="Helical" evidence="12">
    <location>
        <begin position="767"/>
        <end position="790"/>
    </location>
</feature>
<dbReference type="Gene3D" id="3.40.50.2300">
    <property type="match status" value="2"/>
</dbReference>
<evidence type="ECO:0000256" key="9">
    <source>
        <dbReference type="ARBA" id="ARBA00023170"/>
    </source>
</evidence>
<dbReference type="InterPro" id="IPR011500">
    <property type="entry name" value="GPCR_3_9-Cys_dom"/>
</dbReference>
<reference evidence="15 16" key="1">
    <citation type="journal article" date="2024" name="Proc. Natl. Acad. Sci. U.S.A.">
        <title>The genetic regulatory architecture and epigenomic basis for age-related changes in rattlesnake venom.</title>
        <authorList>
            <person name="Hogan M.P."/>
            <person name="Holding M.L."/>
            <person name="Nystrom G.S."/>
            <person name="Colston T.J."/>
            <person name="Bartlett D.A."/>
            <person name="Mason A.J."/>
            <person name="Ellsworth S.A."/>
            <person name="Rautsaw R.M."/>
            <person name="Lawrence K.C."/>
            <person name="Strickland J.L."/>
            <person name="He B."/>
            <person name="Fraser P."/>
            <person name="Margres M.J."/>
            <person name="Gilbert D.M."/>
            <person name="Gibbs H.L."/>
            <person name="Parkinson C.L."/>
            <person name="Rokyta D.R."/>
        </authorList>
    </citation>
    <scope>NUCLEOTIDE SEQUENCE [LARGE SCALE GENOMIC DNA]</scope>
    <source>
        <strain evidence="15">DRR0105</strain>
    </source>
</reference>
<feature type="transmembrane region" description="Helical" evidence="12">
    <location>
        <begin position="802"/>
        <end position="822"/>
    </location>
</feature>
<dbReference type="EMBL" id="JAOTOJ010000008">
    <property type="protein sequence ID" value="KAK9397826.1"/>
    <property type="molecule type" value="Genomic_DNA"/>
</dbReference>
<keyword evidence="3" id="KW-1003">Cell membrane</keyword>
<evidence type="ECO:0000256" key="10">
    <source>
        <dbReference type="ARBA" id="ARBA00023180"/>
    </source>
</evidence>
<accession>A0AAW1B7U6</accession>
<feature type="transmembrane region" description="Helical" evidence="12">
    <location>
        <begin position="678"/>
        <end position="703"/>
    </location>
</feature>
<keyword evidence="8 12" id="KW-0472">Membrane</keyword>
<sequence length="873" mass="99328">MYMFLTIGVLVLVSLPRSVCKIPFAKCTMSEPNPILHKYHEPSELTLGGIISQSFVASEEITFKRHPFPEIFVEFILLIQSYQHILALVFAVKEINADRTILTNITLGFNIYNNYFDPKLTYAATMEVLSTPSRFIPNYKCDFQNNLVAVIGGPNSNDFLHIATILSKHKISQLAYTSAPKTDEPNQAISFHWMFPNVDYQYHGILQLLLHFKWTWIGVFYVGIGSQTETFLWKILPLFSQHGVCFDFIKELTDKGLSEAQAVAVSALPNISLAWKSKVNTIIFHGEYQGIIYLWILLEVSVFHSLSEKAKVWIMTADVDFTSVLFQRYWSMDFLHGSISLAVQSKEVSGFQRFVQMRNPFLNKEDGFLKEIWQQLFNCLIPNFSTELDDQNICTGEERLETLPMTVFEARMTAHNYCVYNAVYAVAYALHALYSSMDQQRSGVTWKLLKQQSWKLHHFLRGVSFNNSAGDKISFDDNGEFRGGFDIINWVTFPNQSFLRVKVGTIDPNPLSYHLLTIREDDLIWPNWFNQASPLSLCNDNCPSGYRKTSREGKPFCCYDCIPCPQREITNQTDMDQCFQCPEDQYPNNKQNLCHLKYITYLSYEETLGSSMMTMAIILFLATISVLGVFLKYHNTPLIKANNRSLSYTLLISLLLSFLCPLLFIGRPMIVTCLLRQAAFGIIFSVAVSCILAKTITVVLAFMATKPGSKMKTWLGKRLALSIVLSCSFIQTLLCTVWLAISPPFPDFDMHSFISEIVVECNEGSVVMFYSVLSFMGLLAMVSFIAAFLARKLPDAFQETKSITFSMLVFCSVWMSFVPAYVSTKGKYTVAVQIFSLLASSAGLLACVFFPKCYIIIVRPDLNKKQHLIKRII</sequence>
<protein>
    <submittedName>
        <fullName evidence="15">Type-2 vomeronasal receptor</fullName>
    </submittedName>
</protein>
<feature type="transmembrane region" description="Helical" evidence="12">
    <location>
        <begin position="645"/>
        <end position="666"/>
    </location>
</feature>
<feature type="transmembrane region" description="Helical" evidence="12">
    <location>
        <begin position="612"/>
        <end position="633"/>
    </location>
</feature>
<evidence type="ECO:0000256" key="5">
    <source>
        <dbReference type="ARBA" id="ARBA00022729"/>
    </source>
</evidence>
<keyword evidence="9 15" id="KW-0675">Receptor</keyword>
<dbReference type="AlphaFoldDB" id="A0AAW1B7U6"/>
<dbReference type="InterPro" id="IPR004073">
    <property type="entry name" value="GPCR_3_vmron_rcpt_2"/>
</dbReference>
<evidence type="ECO:0000256" key="11">
    <source>
        <dbReference type="ARBA" id="ARBA00023224"/>
    </source>
</evidence>
<dbReference type="PANTHER" id="PTHR24061">
    <property type="entry name" value="CALCIUM-SENSING RECEPTOR-RELATED"/>
    <property type="match status" value="1"/>
</dbReference>
<organism evidence="15 16">
    <name type="scientific">Crotalus adamanteus</name>
    <name type="common">Eastern diamondback rattlesnake</name>
    <dbReference type="NCBI Taxonomy" id="8729"/>
    <lineage>
        <taxon>Eukaryota</taxon>
        <taxon>Metazoa</taxon>
        <taxon>Chordata</taxon>
        <taxon>Craniata</taxon>
        <taxon>Vertebrata</taxon>
        <taxon>Euteleostomi</taxon>
        <taxon>Lepidosauria</taxon>
        <taxon>Squamata</taxon>
        <taxon>Bifurcata</taxon>
        <taxon>Unidentata</taxon>
        <taxon>Episquamata</taxon>
        <taxon>Toxicofera</taxon>
        <taxon>Serpentes</taxon>
        <taxon>Colubroidea</taxon>
        <taxon>Viperidae</taxon>
        <taxon>Crotalinae</taxon>
        <taxon>Crotalus</taxon>
    </lineage>
</organism>
<evidence type="ECO:0000256" key="12">
    <source>
        <dbReference type="SAM" id="Phobius"/>
    </source>
</evidence>
<evidence type="ECO:0000256" key="3">
    <source>
        <dbReference type="ARBA" id="ARBA00022475"/>
    </source>
</evidence>
<dbReference type="SUPFAM" id="SSF57184">
    <property type="entry name" value="Growth factor receptor domain"/>
    <property type="match status" value="1"/>
</dbReference>
<dbReference type="Gene3D" id="2.10.50.30">
    <property type="entry name" value="GPCR, family 3, nine cysteines domain"/>
    <property type="match status" value="1"/>
</dbReference>
<feature type="transmembrane region" description="Helical" evidence="12">
    <location>
        <begin position="834"/>
        <end position="857"/>
    </location>
</feature>
<evidence type="ECO:0000259" key="14">
    <source>
        <dbReference type="PROSITE" id="PS50259"/>
    </source>
</evidence>
<comment type="caution">
    <text evidence="15">The sequence shown here is derived from an EMBL/GenBank/DDBJ whole genome shotgun (WGS) entry which is preliminary data.</text>
</comment>
<dbReference type="InterPro" id="IPR000337">
    <property type="entry name" value="GPCR_3"/>
</dbReference>
<keyword evidence="10" id="KW-0325">Glycoprotein</keyword>
<evidence type="ECO:0000256" key="2">
    <source>
        <dbReference type="ARBA" id="ARBA00007242"/>
    </source>
</evidence>
<evidence type="ECO:0000313" key="16">
    <source>
        <dbReference type="Proteomes" id="UP001474421"/>
    </source>
</evidence>
<dbReference type="SUPFAM" id="SSF53822">
    <property type="entry name" value="Periplasmic binding protein-like I"/>
    <property type="match status" value="1"/>
</dbReference>
<dbReference type="InterPro" id="IPR001828">
    <property type="entry name" value="ANF_lig-bd_rcpt"/>
</dbReference>
<keyword evidence="7" id="KW-0297">G-protein coupled receptor</keyword>
<dbReference type="Pfam" id="PF00003">
    <property type="entry name" value="7tm_3"/>
    <property type="match status" value="1"/>
</dbReference>
<evidence type="ECO:0000313" key="15">
    <source>
        <dbReference type="EMBL" id="KAK9397826.1"/>
    </source>
</evidence>
<keyword evidence="16" id="KW-1185">Reference proteome</keyword>
<dbReference type="Pfam" id="PF01094">
    <property type="entry name" value="ANF_receptor"/>
    <property type="match status" value="1"/>
</dbReference>
<evidence type="ECO:0000256" key="4">
    <source>
        <dbReference type="ARBA" id="ARBA00022692"/>
    </source>
</evidence>
<dbReference type="InterPro" id="IPR009030">
    <property type="entry name" value="Growth_fac_rcpt_cys_sf"/>
</dbReference>
<dbReference type="InterPro" id="IPR028082">
    <property type="entry name" value="Peripla_BP_I"/>
</dbReference>
<dbReference type="GO" id="GO:0004930">
    <property type="term" value="F:G protein-coupled receptor activity"/>
    <property type="evidence" value="ECO:0007669"/>
    <property type="project" value="UniProtKB-KW"/>
</dbReference>
<dbReference type="PRINTS" id="PR01535">
    <property type="entry name" value="VOMERONASL2R"/>
</dbReference>
<dbReference type="PROSITE" id="PS50259">
    <property type="entry name" value="G_PROTEIN_RECEP_F3_4"/>
    <property type="match status" value="1"/>
</dbReference>
<evidence type="ECO:0000256" key="6">
    <source>
        <dbReference type="ARBA" id="ARBA00022989"/>
    </source>
</evidence>
<dbReference type="Pfam" id="PF07562">
    <property type="entry name" value="NCD3G"/>
    <property type="match status" value="1"/>
</dbReference>
<feature type="domain" description="G-protein coupled receptors family 3 profile" evidence="14">
    <location>
        <begin position="608"/>
        <end position="863"/>
    </location>
</feature>
<proteinExistence type="inferred from homology"/>
<name>A0AAW1B7U6_CROAD</name>
<evidence type="ECO:0000256" key="8">
    <source>
        <dbReference type="ARBA" id="ARBA00023136"/>
    </source>
</evidence>
<dbReference type="PANTHER" id="PTHR24061:SF599">
    <property type="entry name" value="G-PROTEIN COUPLED RECEPTORS FAMILY 3 PROFILE DOMAIN-CONTAINING PROTEIN"/>
    <property type="match status" value="1"/>
</dbReference>
<dbReference type="InterPro" id="IPR038550">
    <property type="entry name" value="GPCR_3_9-Cys_sf"/>
</dbReference>
<evidence type="ECO:0000256" key="13">
    <source>
        <dbReference type="SAM" id="SignalP"/>
    </source>
</evidence>
<dbReference type="Proteomes" id="UP001474421">
    <property type="component" value="Unassembled WGS sequence"/>
</dbReference>
<comment type="similarity">
    <text evidence="2">Belongs to the G-protein coupled receptor 3 family.</text>
</comment>
<evidence type="ECO:0000256" key="7">
    <source>
        <dbReference type="ARBA" id="ARBA00023040"/>
    </source>
</evidence>
<keyword evidence="6 12" id="KW-1133">Transmembrane helix</keyword>